<name>A0AA38FKK8_TAXCH</name>
<dbReference type="GO" id="GO:0016192">
    <property type="term" value="P:vesicle-mediated transport"/>
    <property type="evidence" value="ECO:0007669"/>
    <property type="project" value="InterPro"/>
</dbReference>
<dbReference type="GO" id="GO:0005198">
    <property type="term" value="F:structural molecule activity"/>
    <property type="evidence" value="ECO:0007669"/>
    <property type="project" value="InterPro"/>
</dbReference>
<keyword evidence="3" id="KW-1185">Reference proteome</keyword>
<evidence type="ECO:0000313" key="2">
    <source>
        <dbReference type="EMBL" id="KAH9305636.1"/>
    </source>
</evidence>
<accession>A0AA38FKK8</accession>
<reference evidence="2 3" key="1">
    <citation type="journal article" date="2021" name="Nat. Plants">
        <title>The Taxus genome provides insights into paclitaxel biosynthesis.</title>
        <authorList>
            <person name="Xiong X."/>
            <person name="Gou J."/>
            <person name="Liao Q."/>
            <person name="Li Y."/>
            <person name="Zhou Q."/>
            <person name="Bi G."/>
            <person name="Li C."/>
            <person name="Du R."/>
            <person name="Wang X."/>
            <person name="Sun T."/>
            <person name="Guo L."/>
            <person name="Liang H."/>
            <person name="Lu P."/>
            <person name="Wu Y."/>
            <person name="Zhang Z."/>
            <person name="Ro D.K."/>
            <person name="Shang Y."/>
            <person name="Huang S."/>
            <person name="Yan J."/>
        </authorList>
    </citation>
    <scope>NUCLEOTIDE SEQUENCE [LARGE SCALE GENOMIC DNA]</scope>
    <source>
        <strain evidence="2">Ta-2019</strain>
    </source>
</reference>
<feature type="domain" description="COPA/B second beta-propeller" evidence="1">
    <location>
        <begin position="9"/>
        <end position="111"/>
    </location>
</feature>
<gene>
    <name evidence="2" type="ORF">KI387_010040</name>
</gene>
<comment type="caution">
    <text evidence="2">The sequence shown here is derived from an EMBL/GenBank/DDBJ whole genome shotgun (WGS) entry which is preliminary data.</text>
</comment>
<dbReference type="OMA" id="RCTLHEI"/>
<dbReference type="EMBL" id="JAHRHJ020000008">
    <property type="protein sequence ID" value="KAH9305636.1"/>
    <property type="molecule type" value="Genomic_DNA"/>
</dbReference>
<dbReference type="Proteomes" id="UP000824469">
    <property type="component" value="Unassembled WGS sequence"/>
</dbReference>
<organism evidence="2 3">
    <name type="scientific">Taxus chinensis</name>
    <name type="common">Chinese yew</name>
    <name type="synonym">Taxus wallichiana var. chinensis</name>
    <dbReference type="NCBI Taxonomy" id="29808"/>
    <lineage>
        <taxon>Eukaryota</taxon>
        <taxon>Viridiplantae</taxon>
        <taxon>Streptophyta</taxon>
        <taxon>Embryophyta</taxon>
        <taxon>Tracheophyta</taxon>
        <taxon>Spermatophyta</taxon>
        <taxon>Pinopsida</taxon>
        <taxon>Pinidae</taxon>
        <taxon>Conifers II</taxon>
        <taxon>Cupressales</taxon>
        <taxon>Taxaceae</taxon>
        <taxon>Taxus</taxon>
    </lineage>
</organism>
<dbReference type="GO" id="GO:0006886">
    <property type="term" value="P:intracellular protein transport"/>
    <property type="evidence" value="ECO:0007669"/>
    <property type="project" value="InterPro"/>
</dbReference>
<evidence type="ECO:0000313" key="3">
    <source>
        <dbReference type="Proteomes" id="UP000824469"/>
    </source>
</evidence>
<dbReference type="Pfam" id="PF04053">
    <property type="entry name" value="B-prop_COPA_B_2nd"/>
    <property type="match status" value="1"/>
</dbReference>
<evidence type="ECO:0000259" key="1">
    <source>
        <dbReference type="Pfam" id="PF04053"/>
    </source>
</evidence>
<proteinExistence type="predicted"/>
<dbReference type="AlphaFoldDB" id="A0AA38FKK8"/>
<sequence>MDRKHYFQVLFYMQQRISVGDIHTPYVKYVVWSNDMENVALLSKHVIIILRKKLVHRCTLHEIIRVKSGAWDDNGVFIYTTLNHIKYCLPNGDAGIIRTLDVPVNITKVSGISVNYLDREGKNRAI</sequence>
<dbReference type="GO" id="GO:0030117">
    <property type="term" value="C:membrane coat"/>
    <property type="evidence" value="ECO:0007669"/>
    <property type="project" value="InterPro"/>
</dbReference>
<protein>
    <recommendedName>
        <fullName evidence="1">COPA/B second beta-propeller domain-containing protein</fullName>
    </recommendedName>
</protein>
<dbReference type="InterPro" id="IPR006692">
    <property type="entry name" value="Beta-prop_COPA/B_2nd"/>
</dbReference>